<evidence type="ECO:0000313" key="3">
    <source>
        <dbReference type="Proteomes" id="UP000282087"/>
    </source>
</evidence>
<organism evidence="1 3">
    <name type="scientific">Peronospora effusa</name>
    <dbReference type="NCBI Taxonomy" id="542832"/>
    <lineage>
        <taxon>Eukaryota</taxon>
        <taxon>Sar</taxon>
        <taxon>Stramenopiles</taxon>
        <taxon>Oomycota</taxon>
        <taxon>Peronosporomycetes</taxon>
        <taxon>Peronosporales</taxon>
        <taxon>Peronosporaceae</taxon>
        <taxon>Peronospora</taxon>
    </lineage>
</organism>
<sequence>MKECQGKSVDENNVGCKASKLKGCNDETVGNDATLSSQASIEEYASIYIAQVIEFTRRCFDMAARLAEEAVKKYNLKRQGKRDNADKDVDKK</sequence>
<dbReference type="Proteomes" id="UP000282087">
    <property type="component" value="Unassembled WGS sequence"/>
</dbReference>
<proteinExistence type="predicted"/>
<reference evidence="3 4" key="1">
    <citation type="submission" date="2018-06" db="EMBL/GenBank/DDBJ databases">
        <title>Comparative genomics of downy mildews reveals potential adaptations to biotrophy.</title>
        <authorList>
            <person name="Fletcher K."/>
            <person name="Klosterman S.J."/>
            <person name="Derevnina L."/>
            <person name="Martin F."/>
            <person name="Koike S."/>
            <person name="Reyes Chin-Wo S."/>
            <person name="Mou B."/>
            <person name="Michelmore R."/>
        </authorList>
    </citation>
    <scope>NUCLEOTIDE SEQUENCE [LARGE SCALE GENOMIC DNA]</scope>
    <source>
        <strain evidence="2 4">R13</strain>
        <strain evidence="1 3">R14</strain>
    </source>
</reference>
<evidence type="ECO:0000313" key="2">
    <source>
        <dbReference type="EMBL" id="RQM12071.1"/>
    </source>
</evidence>
<comment type="caution">
    <text evidence="1">The sequence shown here is derived from an EMBL/GenBank/DDBJ whole genome shotgun (WGS) entry which is preliminary data.</text>
</comment>
<dbReference type="STRING" id="542832.A0A3M6V8E8"/>
<evidence type="ECO:0000313" key="1">
    <source>
        <dbReference type="EMBL" id="RMX62914.1"/>
    </source>
</evidence>
<dbReference type="Proteomes" id="UP000286097">
    <property type="component" value="Unassembled WGS sequence"/>
</dbReference>
<evidence type="ECO:0000313" key="4">
    <source>
        <dbReference type="Proteomes" id="UP000286097"/>
    </source>
</evidence>
<dbReference type="VEuPathDB" id="FungiDB:DD237_004919"/>
<keyword evidence="3" id="KW-1185">Reference proteome</keyword>
<accession>A0A3M6V8E8</accession>
<dbReference type="AlphaFoldDB" id="A0A3M6V8E8"/>
<name>A0A3M6V8E8_9STRA</name>
<dbReference type="EMBL" id="QKXF01000365">
    <property type="protein sequence ID" value="RQM12071.1"/>
    <property type="molecule type" value="Genomic_DNA"/>
</dbReference>
<dbReference type="EMBL" id="QLLG01000482">
    <property type="protein sequence ID" value="RMX62914.1"/>
    <property type="molecule type" value="Genomic_DNA"/>
</dbReference>
<protein>
    <submittedName>
        <fullName evidence="1">Uncharacterized protein</fullName>
    </submittedName>
</protein>
<gene>
    <name evidence="2" type="ORF">DD237_004919</name>
    <name evidence="1" type="ORF">DD238_007523</name>
</gene>